<sequence length="177" mass="19441">MLKKNNTSNSPVLKNTVLLAMKQSLHRSKAKQDAMAANYDVKTAGDDADYCEKELASKSINLPSMSDRNYQELGKDGKVLRKSKKHQNLIANSILTPHNDSLSGITLDGGKDPLGGFNRCAKKEMAAIGDANMRNLKRGEVTGARAEKGTTNVMYPLSDLQSLLFRLRFQIADNKTV</sequence>
<accession>W9SPK5</accession>
<protein>
    <submittedName>
        <fullName evidence="1">Uncharacterized protein</fullName>
    </submittedName>
</protein>
<name>W9SPK5_9ROSA</name>
<gene>
    <name evidence="1" type="ORF">L484_001957</name>
</gene>
<evidence type="ECO:0000313" key="1">
    <source>
        <dbReference type="EMBL" id="EXC46558.1"/>
    </source>
</evidence>
<keyword evidence="2" id="KW-1185">Reference proteome</keyword>
<proteinExistence type="predicted"/>
<evidence type="ECO:0000313" key="2">
    <source>
        <dbReference type="Proteomes" id="UP000030645"/>
    </source>
</evidence>
<reference evidence="2" key="1">
    <citation type="submission" date="2013-01" db="EMBL/GenBank/DDBJ databases">
        <title>Draft Genome Sequence of a Mulberry Tree, Morus notabilis C.K. Schneid.</title>
        <authorList>
            <person name="He N."/>
            <person name="Zhao S."/>
        </authorList>
    </citation>
    <scope>NUCLEOTIDE SEQUENCE</scope>
</reference>
<dbReference type="AlphaFoldDB" id="W9SPK5"/>
<dbReference type="STRING" id="981085.W9SPK5"/>
<organism evidence="1 2">
    <name type="scientific">Morus notabilis</name>
    <dbReference type="NCBI Taxonomy" id="981085"/>
    <lineage>
        <taxon>Eukaryota</taxon>
        <taxon>Viridiplantae</taxon>
        <taxon>Streptophyta</taxon>
        <taxon>Embryophyta</taxon>
        <taxon>Tracheophyta</taxon>
        <taxon>Spermatophyta</taxon>
        <taxon>Magnoliopsida</taxon>
        <taxon>eudicotyledons</taxon>
        <taxon>Gunneridae</taxon>
        <taxon>Pentapetalae</taxon>
        <taxon>rosids</taxon>
        <taxon>fabids</taxon>
        <taxon>Rosales</taxon>
        <taxon>Moraceae</taxon>
        <taxon>Moreae</taxon>
        <taxon>Morus</taxon>
    </lineage>
</organism>
<dbReference type="Proteomes" id="UP000030645">
    <property type="component" value="Unassembled WGS sequence"/>
</dbReference>
<dbReference type="EMBL" id="KE624144">
    <property type="protein sequence ID" value="EXC46558.1"/>
    <property type="molecule type" value="Genomic_DNA"/>
</dbReference>